<dbReference type="PANTHER" id="PTHR34216">
    <property type="match status" value="1"/>
</dbReference>
<dbReference type="InterPro" id="IPR051398">
    <property type="entry name" value="Polysacch_Deacetylase"/>
</dbReference>
<name>A0A1I6DW25_9FIRM</name>
<feature type="domain" description="DUF4015" evidence="5">
    <location>
        <begin position="373"/>
        <end position="675"/>
    </location>
</feature>
<evidence type="ECO:0000256" key="1">
    <source>
        <dbReference type="ARBA" id="ARBA00004613"/>
    </source>
</evidence>
<dbReference type="GO" id="GO:0005576">
    <property type="term" value="C:extracellular region"/>
    <property type="evidence" value="ECO:0007669"/>
    <property type="project" value="UniProtKB-SubCell"/>
</dbReference>
<gene>
    <name evidence="6" type="ORF">SAMN05660706_11932</name>
</gene>
<evidence type="ECO:0000313" key="7">
    <source>
        <dbReference type="Proteomes" id="UP000199584"/>
    </source>
</evidence>
<sequence>MPGNIKGLAVAIVVLALAVTGIFAWRSMPDVPFTAGPSGSGPQNGGAPDAAEAREDPEKLRLAAREAGANELGLVPILIYHYIGEKEGRWTRTPENFRRDLQELYDRGYVLVPLNDYLDGDMDVPAGESPAIITFDDSTAGHFRLLEKDGETVVDPDCAVGILRDFGEKHPGFGHTATFFVNAYPFGQPQYWQKKLQLLNEWGFEIGNHTYSHQNLQGLPPEQVAKEIVRLQEHVQQAVPGYKPRAFAIVQDGLPEPYETAFSGESGGIKYKHDGVLMWAWSAARSPYHKEYDPGRIQRIQVFQDQGRSSLVNWLERISAQRYVSDGNRETIAIPDGWQEVLKEKHGKKLVVYKPNEPMRTPGREKQATTARGVHVTFSYASSRDRWNKILELTENARLNTVQLDVKDESGRIGYLSEVKMAKEIGAGRDMMPIRDMLAELRDREIYSVARVVIFRDPFLAQKKPQYMVRDKNGNPLAGGVWVDPYNKEVWDYNVELAREAYELGFDEVQFDYIRFPEGIAAHTAIYGAKDDRHRVDVIAGFLRYAREKLGWNRVLSATVFGFTGYAADDLGIGQRPERMAPFVDYISPMVYPSHYSRGNYGFANPNAHPYGVVDGSLKDFRELVASTGCRIRPWLQSFTMGPPAYGRKEIRAQIEATEDNGIDTWLLWNPGVYYKIDNIIT</sequence>
<dbReference type="Gene3D" id="3.20.20.370">
    <property type="entry name" value="Glycoside hydrolase/deacetylase"/>
    <property type="match status" value="1"/>
</dbReference>
<evidence type="ECO:0000256" key="3">
    <source>
        <dbReference type="SAM" id="MobiDB-lite"/>
    </source>
</evidence>
<dbReference type="EMBL" id="FOYM01000019">
    <property type="protein sequence ID" value="SFR09699.1"/>
    <property type="molecule type" value="Genomic_DNA"/>
</dbReference>
<accession>A0A1I6DW25</accession>
<dbReference type="SUPFAM" id="SSF51445">
    <property type="entry name" value="(Trans)glycosidases"/>
    <property type="match status" value="1"/>
</dbReference>
<feature type="region of interest" description="Disordered" evidence="3">
    <location>
        <begin position="34"/>
        <end position="57"/>
    </location>
</feature>
<evidence type="ECO:0008006" key="8">
    <source>
        <dbReference type="Google" id="ProtNLM"/>
    </source>
</evidence>
<evidence type="ECO:0000259" key="4">
    <source>
        <dbReference type="Pfam" id="PF01522"/>
    </source>
</evidence>
<dbReference type="InterPro" id="IPR025275">
    <property type="entry name" value="DUF4015"/>
</dbReference>
<dbReference type="AlphaFoldDB" id="A0A1I6DW25"/>
<dbReference type="InterPro" id="IPR011330">
    <property type="entry name" value="Glyco_hydro/deAcase_b/a-brl"/>
</dbReference>
<protein>
    <recommendedName>
        <fullName evidence="8">DUF4015 domain-containing protein</fullName>
    </recommendedName>
</protein>
<dbReference type="RefSeq" id="WP_092484467.1">
    <property type="nucleotide sequence ID" value="NZ_FOYM01000019.1"/>
</dbReference>
<dbReference type="Gene3D" id="3.20.20.80">
    <property type="entry name" value="Glycosidases"/>
    <property type="match status" value="1"/>
</dbReference>
<comment type="subcellular location">
    <subcellularLocation>
        <location evidence="1">Secreted</location>
    </subcellularLocation>
</comment>
<keyword evidence="7" id="KW-1185">Reference proteome</keyword>
<dbReference type="InterPro" id="IPR017853">
    <property type="entry name" value="GH"/>
</dbReference>
<feature type="domain" description="NodB homology" evidence="4">
    <location>
        <begin position="174"/>
        <end position="248"/>
    </location>
</feature>
<dbReference type="SUPFAM" id="SSF88713">
    <property type="entry name" value="Glycoside hydrolase/deacetylase"/>
    <property type="match status" value="1"/>
</dbReference>
<dbReference type="OrthoDB" id="9774125at2"/>
<dbReference type="Pfam" id="PF01522">
    <property type="entry name" value="Polysacc_deac_1"/>
    <property type="match status" value="1"/>
</dbReference>
<dbReference type="InterPro" id="IPR002509">
    <property type="entry name" value="NODB_dom"/>
</dbReference>
<dbReference type="GO" id="GO:0005975">
    <property type="term" value="P:carbohydrate metabolic process"/>
    <property type="evidence" value="ECO:0007669"/>
    <property type="project" value="InterPro"/>
</dbReference>
<proteinExistence type="predicted"/>
<evidence type="ECO:0000259" key="5">
    <source>
        <dbReference type="Pfam" id="PF13200"/>
    </source>
</evidence>
<dbReference type="Pfam" id="PF13200">
    <property type="entry name" value="DUF4015"/>
    <property type="match status" value="1"/>
</dbReference>
<dbReference type="GO" id="GO:0016810">
    <property type="term" value="F:hydrolase activity, acting on carbon-nitrogen (but not peptide) bonds"/>
    <property type="evidence" value="ECO:0007669"/>
    <property type="project" value="InterPro"/>
</dbReference>
<evidence type="ECO:0000313" key="6">
    <source>
        <dbReference type="EMBL" id="SFR09699.1"/>
    </source>
</evidence>
<reference evidence="7" key="1">
    <citation type="submission" date="2016-10" db="EMBL/GenBank/DDBJ databases">
        <authorList>
            <person name="Varghese N."/>
            <person name="Submissions S."/>
        </authorList>
    </citation>
    <scope>NUCLEOTIDE SEQUENCE [LARGE SCALE GENOMIC DNA]</scope>
    <source>
        <strain evidence="7">DSM 3669</strain>
    </source>
</reference>
<evidence type="ECO:0000256" key="2">
    <source>
        <dbReference type="ARBA" id="ARBA00022729"/>
    </source>
</evidence>
<dbReference type="PANTHER" id="PTHR34216:SF3">
    <property type="entry name" value="POLY-BETA-1,6-N-ACETYL-D-GLUCOSAMINE N-DEACETYLASE"/>
    <property type="match status" value="1"/>
</dbReference>
<dbReference type="Proteomes" id="UP000199584">
    <property type="component" value="Unassembled WGS sequence"/>
</dbReference>
<keyword evidence="2" id="KW-0732">Signal</keyword>
<organism evidence="6 7">
    <name type="scientific">Desulfoscipio geothermicus DSM 3669</name>
    <dbReference type="NCBI Taxonomy" id="1121426"/>
    <lineage>
        <taxon>Bacteria</taxon>
        <taxon>Bacillati</taxon>
        <taxon>Bacillota</taxon>
        <taxon>Clostridia</taxon>
        <taxon>Eubacteriales</taxon>
        <taxon>Desulfallaceae</taxon>
        <taxon>Desulfoscipio</taxon>
    </lineage>
</organism>